<gene>
    <name evidence="2" type="ORF">GCM10023195_18160</name>
</gene>
<accession>A0ABP8TDJ9</accession>
<dbReference type="EMBL" id="BAABHJ010000005">
    <property type="protein sequence ID" value="GAA4605247.1"/>
    <property type="molecule type" value="Genomic_DNA"/>
</dbReference>
<dbReference type="Pfam" id="PF21836">
    <property type="entry name" value="DUF6895"/>
    <property type="match status" value="1"/>
</dbReference>
<name>A0ABP8TDJ9_9ACTN</name>
<dbReference type="Proteomes" id="UP001500212">
    <property type="component" value="Unassembled WGS sequence"/>
</dbReference>
<feature type="domain" description="DUF6895" evidence="1">
    <location>
        <begin position="12"/>
        <end position="297"/>
    </location>
</feature>
<reference evidence="3" key="1">
    <citation type="journal article" date="2019" name="Int. J. Syst. Evol. Microbiol.">
        <title>The Global Catalogue of Microorganisms (GCM) 10K type strain sequencing project: providing services to taxonomists for standard genome sequencing and annotation.</title>
        <authorList>
            <consortium name="The Broad Institute Genomics Platform"/>
            <consortium name="The Broad Institute Genome Sequencing Center for Infectious Disease"/>
            <person name="Wu L."/>
            <person name="Ma J."/>
        </authorList>
    </citation>
    <scope>NUCLEOTIDE SEQUENCE [LARGE SCALE GENOMIC DNA]</scope>
    <source>
        <strain evidence="3">JCM 17938</strain>
    </source>
</reference>
<evidence type="ECO:0000313" key="3">
    <source>
        <dbReference type="Proteomes" id="UP001500212"/>
    </source>
</evidence>
<dbReference type="InterPro" id="IPR054190">
    <property type="entry name" value="DUF6895"/>
</dbReference>
<sequence>MTMPSTLDRLAEGTLDWLGHNLEFFDPWSASARSATHGPVKAVLELALLCHCQSRFDARDDRLSEGAALIRALWQSLEFQRLIDSQPEYAPRYGLIYAALAPTGIDDRLCRDTIARLVADGHLSSRGQSPYQRLETRFYADKAGAEHDVEPYEELVALSPLVTLVGTAASDGAPLSTEDAYALTHSSFFLSDFGRQKPGPAYALERTDDLARRMLDHCVEHDRWDLVGELVMTRFCLGHDPLDTPSGVAAVECLVRAQASDGAIPARSAALLATTPVSAAESFRKAYHTSIVTALMSLMLTSARP</sequence>
<evidence type="ECO:0000313" key="2">
    <source>
        <dbReference type="EMBL" id="GAA4605247.1"/>
    </source>
</evidence>
<evidence type="ECO:0000259" key="1">
    <source>
        <dbReference type="Pfam" id="PF21836"/>
    </source>
</evidence>
<protein>
    <recommendedName>
        <fullName evidence="1">DUF6895 domain-containing protein</fullName>
    </recommendedName>
</protein>
<proteinExistence type="predicted"/>
<comment type="caution">
    <text evidence="2">The sequence shown here is derived from an EMBL/GenBank/DDBJ whole genome shotgun (WGS) entry which is preliminary data.</text>
</comment>
<keyword evidence="3" id="KW-1185">Reference proteome</keyword>
<organism evidence="2 3">
    <name type="scientific">Actinoallomurus liliacearum</name>
    <dbReference type="NCBI Taxonomy" id="1080073"/>
    <lineage>
        <taxon>Bacteria</taxon>
        <taxon>Bacillati</taxon>
        <taxon>Actinomycetota</taxon>
        <taxon>Actinomycetes</taxon>
        <taxon>Streptosporangiales</taxon>
        <taxon>Thermomonosporaceae</taxon>
        <taxon>Actinoallomurus</taxon>
    </lineage>
</organism>